<accession>A0A8R1DX67</accession>
<evidence type="ECO:0000313" key="1">
    <source>
        <dbReference type="EnsemblMetazoa" id="CJA13681.1"/>
    </source>
</evidence>
<dbReference type="OMA" id="FFDASHY"/>
<organism evidence="1 2">
    <name type="scientific">Caenorhabditis japonica</name>
    <dbReference type="NCBI Taxonomy" id="281687"/>
    <lineage>
        <taxon>Eukaryota</taxon>
        <taxon>Metazoa</taxon>
        <taxon>Ecdysozoa</taxon>
        <taxon>Nematoda</taxon>
        <taxon>Chromadorea</taxon>
        <taxon>Rhabditida</taxon>
        <taxon>Rhabditina</taxon>
        <taxon>Rhabditomorpha</taxon>
        <taxon>Rhabditoidea</taxon>
        <taxon>Rhabditidae</taxon>
        <taxon>Peloderinae</taxon>
        <taxon>Caenorhabditis</taxon>
    </lineage>
</organism>
<dbReference type="Proteomes" id="UP000005237">
    <property type="component" value="Unassembled WGS sequence"/>
</dbReference>
<keyword evidence="2" id="KW-1185">Reference proteome</keyword>
<protein>
    <submittedName>
        <fullName evidence="1">Uncharacterized protein</fullName>
    </submittedName>
</protein>
<sequence length="352" mass="40175">MSSTNFHRVEEKEKKDASIATLNSDSSPLEVNLLDPPASISFQNLFANTGKSNETYLDLEMAVNGNTLDIYTAGKAVYEGYIRGDQNISEQISRFVVKYTSRVSASQMPPAETFLEAEFIYIITHGYGILSQLSLSASQCDRVRNDTDTMDLGMLTGAVCNLNNGITRRYPSFPPFCGDIIDVKCEMPRRKNMQAHVYVKKLIFTMLSRACTNPKDIQDISWSIPDDSSTLRTPNPTPFPRGLYDDIQAIILEYFQLDDDFLCRDIYDEEACKDMNCLKGIEDPIARKDRYYEMHKARKVLLATTYHYQFKGAIVDLRRSTYIPPPPGHRFGMFKLLSHSKRQRTEEAEERQ</sequence>
<evidence type="ECO:0000313" key="2">
    <source>
        <dbReference type="Proteomes" id="UP000005237"/>
    </source>
</evidence>
<reference evidence="2" key="1">
    <citation type="submission" date="2010-08" db="EMBL/GenBank/DDBJ databases">
        <authorList>
            <consortium name="Caenorhabditis japonica Sequencing Consortium"/>
            <person name="Wilson R.K."/>
        </authorList>
    </citation>
    <scope>NUCLEOTIDE SEQUENCE [LARGE SCALE GENOMIC DNA]</scope>
    <source>
        <strain evidence="2">DF5081</strain>
    </source>
</reference>
<name>A0A8R1DX67_CAEJA</name>
<dbReference type="AlphaFoldDB" id="A0A8R1DX67"/>
<dbReference type="EnsemblMetazoa" id="CJA13681.1">
    <property type="protein sequence ID" value="CJA13681.1"/>
    <property type="gene ID" value="WBGene00132885"/>
</dbReference>
<proteinExistence type="predicted"/>
<reference evidence="1" key="2">
    <citation type="submission" date="2022-06" db="UniProtKB">
        <authorList>
            <consortium name="EnsemblMetazoa"/>
        </authorList>
    </citation>
    <scope>IDENTIFICATION</scope>
    <source>
        <strain evidence="1">DF5081</strain>
    </source>
</reference>